<evidence type="ECO:0000259" key="2">
    <source>
        <dbReference type="PROSITE" id="PS51061"/>
    </source>
</evidence>
<gene>
    <name evidence="3" type="ORF">FE251_15335</name>
</gene>
<name>A0ABX5VSM7_9MICO</name>
<dbReference type="Proteomes" id="UP000313948">
    <property type="component" value="Chromosome"/>
</dbReference>
<dbReference type="PANTHER" id="PTHR35800">
    <property type="entry name" value="PROTEIN JAG"/>
    <property type="match status" value="1"/>
</dbReference>
<dbReference type="InterPro" id="IPR039247">
    <property type="entry name" value="KhpB"/>
</dbReference>
<dbReference type="GO" id="GO:0003677">
    <property type="term" value="F:DNA binding"/>
    <property type="evidence" value="ECO:0007669"/>
    <property type="project" value="UniProtKB-KW"/>
</dbReference>
<dbReference type="InterPro" id="IPR015946">
    <property type="entry name" value="KH_dom-like_a/b"/>
</dbReference>
<evidence type="ECO:0000313" key="4">
    <source>
        <dbReference type="Proteomes" id="UP000313948"/>
    </source>
</evidence>
<dbReference type="SMART" id="SM00393">
    <property type="entry name" value="R3H"/>
    <property type="match status" value="1"/>
</dbReference>
<dbReference type="InterPro" id="IPR038008">
    <property type="entry name" value="Jag_KH"/>
</dbReference>
<sequence length="187" mass="20203">MSEQDVVPAAEETTAEQEADARPEATKVSTTVKRLEEEGEIAADYLEELLDIADLDGDIDLSIDHGRASVEIVNEDSEDRALKRLVGKDGEVLDALQELTRLAVQARTGERSRLMLDIAGFRRRRKVALTAIAQEAIAKVKAGAASVALDPMNPFERKVVHDAVAAAGLVSDSAGVEPHRHVVISEQ</sequence>
<dbReference type="SUPFAM" id="SSF82708">
    <property type="entry name" value="R3H domain"/>
    <property type="match status" value="1"/>
</dbReference>
<reference evidence="3 4" key="1">
    <citation type="submission" date="2019-05" db="EMBL/GenBank/DDBJ databases">
        <title>Georgenia *** sp. nov., and Georgenia *** sp. nov., isolated from the intestinal contents of plateau pika (Ochotona curzoniae) in the Qinghai-Tibet plateau of China.</title>
        <authorList>
            <person name="Tian Z."/>
        </authorList>
    </citation>
    <scope>NUCLEOTIDE SEQUENCE [LARGE SCALE GENOMIC DNA]</scope>
    <source>
        <strain evidence="3 4">Z294</strain>
    </source>
</reference>
<organism evidence="3 4">
    <name type="scientific">Georgenia wutianyii</name>
    <dbReference type="NCBI Taxonomy" id="2585135"/>
    <lineage>
        <taxon>Bacteria</taxon>
        <taxon>Bacillati</taxon>
        <taxon>Actinomycetota</taxon>
        <taxon>Actinomycetes</taxon>
        <taxon>Micrococcales</taxon>
        <taxon>Bogoriellaceae</taxon>
        <taxon>Georgenia</taxon>
    </lineage>
</organism>
<evidence type="ECO:0000313" key="3">
    <source>
        <dbReference type="EMBL" id="QDB80588.1"/>
    </source>
</evidence>
<feature type="region of interest" description="Disordered" evidence="1">
    <location>
        <begin position="1"/>
        <end position="31"/>
    </location>
</feature>
<dbReference type="EMBL" id="CP040899">
    <property type="protein sequence ID" value="QDB80588.1"/>
    <property type="molecule type" value="Genomic_DNA"/>
</dbReference>
<dbReference type="CDD" id="cd02644">
    <property type="entry name" value="R3H_jag"/>
    <property type="match status" value="1"/>
</dbReference>
<dbReference type="PROSITE" id="PS51061">
    <property type="entry name" value="R3H"/>
    <property type="match status" value="1"/>
</dbReference>
<dbReference type="Gene3D" id="3.30.1370.50">
    <property type="entry name" value="R3H-like domain"/>
    <property type="match status" value="1"/>
</dbReference>
<dbReference type="PANTHER" id="PTHR35800:SF1">
    <property type="entry name" value="RNA-BINDING PROTEIN KHPB"/>
    <property type="match status" value="1"/>
</dbReference>
<evidence type="ECO:0000256" key="1">
    <source>
        <dbReference type="SAM" id="MobiDB-lite"/>
    </source>
</evidence>
<dbReference type="Pfam" id="PF01424">
    <property type="entry name" value="R3H"/>
    <property type="match status" value="1"/>
</dbReference>
<accession>A0ABX5VSM7</accession>
<dbReference type="Gene3D" id="3.30.300.20">
    <property type="match status" value="1"/>
</dbReference>
<protein>
    <submittedName>
        <fullName evidence="3">Single-stranded DNA-binding protein</fullName>
    </submittedName>
</protein>
<dbReference type="CDD" id="cd02414">
    <property type="entry name" value="KH-II_Jag"/>
    <property type="match status" value="1"/>
</dbReference>
<dbReference type="InterPro" id="IPR036867">
    <property type="entry name" value="R3H_dom_sf"/>
</dbReference>
<keyword evidence="3" id="KW-0238">DNA-binding</keyword>
<feature type="domain" description="R3H" evidence="2">
    <location>
        <begin position="123"/>
        <end position="187"/>
    </location>
</feature>
<proteinExistence type="predicted"/>
<dbReference type="InterPro" id="IPR034079">
    <property type="entry name" value="R3H_KhpB"/>
</dbReference>
<keyword evidence="4" id="KW-1185">Reference proteome</keyword>
<dbReference type="InterPro" id="IPR001374">
    <property type="entry name" value="R3H_dom"/>
</dbReference>